<protein>
    <submittedName>
        <fullName evidence="1">Broad specificity phosphatase PhoE</fullName>
    </submittedName>
</protein>
<dbReference type="RefSeq" id="WP_245988947.1">
    <property type="nucleotide sequence ID" value="NZ_SNYL01000025.1"/>
</dbReference>
<dbReference type="SUPFAM" id="SSF53254">
    <property type="entry name" value="Phosphoglycerate mutase-like"/>
    <property type="match status" value="1"/>
</dbReference>
<reference evidence="1 2" key="1">
    <citation type="submission" date="2019-03" db="EMBL/GenBank/DDBJ databases">
        <title>Genomic Encyclopedia of Type Strains, Phase IV (KMG-IV): sequencing the most valuable type-strain genomes for metagenomic binning, comparative biology and taxonomic classification.</title>
        <authorList>
            <person name="Goeker M."/>
        </authorList>
    </citation>
    <scope>NUCLEOTIDE SEQUENCE [LARGE SCALE GENOMIC DNA]</scope>
    <source>
        <strain evidence="1 2">DSM 19605</strain>
    </source>
</reference>
<dbReference type="Proteomes" id="UP000295510">
    <property type="component" value="Unassembled WGS sequence"/>
</dbReference>
<dbReference type="SMART" id="SM00855">
    <property type="entry name" value="PGAM"/>
    <property type="match status" value="1"/>
</dbReference>
<dbReference type="InterPro" id="IPR013078">
    <property type="entry name" value="His_Pase_superF_clade-1"/>
</dbReference>
<dbReference type="Gene3D" id="3.40.50.1240">
    <property type="entry name" value="Phosphoglycerate mutase-like"/>
    <property type="match status" value="1"/>
</dbReference>
<proteinExistence type="predicted"/>
<keyword evidence="2" id="KW-1185">Reference proteome</keyword>
<name>A0A4V6PWF4_9BURK</name>
<dbReference type="CDD" id="cd07067">
    <property type="entry name" value="HP_PGM_like"/>
    <property type="match status" value="1"/>
</dbReference>
<organism evidence="1 2">
    <name type="scientific">Tepidicella xavieri</name>
    <dbReference type="NCBI Taxonomy" id="360241"/>
    <lineage>
        <taxon>Bacteria</taxon>
        <taxon>Pseudomonadati</taxon>
        <taxon>Pseudomonadota</taxon>
        <taxon>Betaproteobacteria</taxon>
        <taxon>Burkholderiales</taxon>
        <taxon>Tepidicella</taxon>
    </lineage>
</organism>
<dbReference type="InterPro" id="IPR029033">
    <property type="entry name" value="His_PPase_superfam"/>
</dbReference>
<comment type="caution">
    <text evidence="1">The sequence shown here is derived from an EMBL/GenBank/DDBJ whole genome shotgun (WGS) entry which is preliminary data.</text>
</comment>
<dbReference type="Pfam" id="PF00300">
    <property type="entry name" value="His_Phos_1"/>
    <property type="match status" value="1"/>
</dbReference>
<dbReference type="AlphaFoldDB" id="A0A4V6PWF4"/>
<dbReference type="EMBL" id="SNYL01000025">
    <property type="protein sequence ID" value="TDQ37627.1"/>
    <property type="molecule type" value="Genomic_DNA"/>
</dbReference>
<sequence>MPRPLMHRRHVLQGGIGIAAWLMQPGARAQVAAEPAGASAADFWRLARAGGCVFLMRHGATEAGLGDPPGFRLDDCRTQRNLSEAGRAASRQLGLRFRDEGVRLSAVYSSAWCRCLDTARLAFDPHYPAHQIWPALNSFFQGQGDAAAQTREVLQRAATLHPPDNWMLVTHQVNITALTGAFPAMGEVFLTRADPQRPDRLSLLARLPA</sequence>
<evidence type="ECO:0000313" key="1">
    <source>
        <dbReference type="EMBL" id="TDQ37627.1"/>
    </source>
</evidence>
<evidence type="ECO:0000313" key="2">
    <source>
        <dbReference type="Proteomes" id="UP000295510"/>
    </source>
</evidence>
<gene>
    <name evidence="1" type="ORF">DFR43_1256</name>
</gene>
<accession>A0A4V6PWF4</accession>